<reference evidence="3 4" key="1">
    <citation type="journal article" date="2023" name="bioRxiv">
        <title>An intranuclear bacterial parasite of deep-sea mussels expresses apoptosis inhibitors acquired from its host.</title>
        <authorList>
            <person name="Gonzalez Porras M.A."/>
            <person name="Assie A."/>
            <person name="Tietjen M."/>
            <person name="Violette M."/>
            <person name="Kleiner M."/>
            <person name="Gruber-Vodicka H."/>
            <person name="Dubilier N."/>
            <person name="Leisch N."/>
        </authorList>
    </citation>
    <scope>NUCLEOTIDE SEQUENCE [LARGE SCALE GENOMIC DNA]</scope>
    <source>
        <strain evidence="3">IAP13</strain>
    </source>
</reference>
<name>A0AA90NXZ7_9GAMM</name>
<dbReference type="GO" id="GO:0051726">
    <property type="term" value="P:regulation of cell cycle"/>
    <property type="evidence" value="ECO:0007669"/>
    <property type="project" value="TreeGrafter"/>
</dbReference>
<accession>A0AA90NXZ7</accession>
<dbReference type="Gene3D" id="1.10.1170.10">
    <property type="entry name" value="Inhibitor Of Apoptosis Protein (2mihbC-IAP-1), Chain A"/>
    <property type="match status" value="2"/>
</dbReference>
<dbReference type="InterPro" id="IPR013083">
    <property type="entry name" value="Znf_RING/FYVE/PHD"/>
</dbReference>
<dbReference type="Gene3D" id="3.30.40.10">
    <property type="entry name" value="Zinc/RING finger domain, C3HC4 (zinc finger)"/>
    <property type="match status" value="1"/>
</dbReference>
<dbReference type="Proteomes" id="UP001178148">
    <property type="component" value="Unassembled WGS sequence"/>
</dbReference>
<protein>
    <submittedName>
        <fullName evidence="3">RING-HC finger protein</fullName>
    </submittedName>
</protein>
<dbReference type="Pfam" id="PF00653">
    <property type="entry name" value="BIR"/>
    <property type="match status" value="2"/>
</dbReference>
<sequence>MSLNVNTRSIMVILLLLLFKLVLSCNVMANSNKDDSSIRTFFWLAMSGLYSPELLSEILCLEHKATLRTYRYIFNTPPGTLHFSEDRSTEHQPLSHSIPETFSKSKLFCRSGYHLESGDGQLEWDIPVESGAEFIFSVIYDDDSPLAAPLVQQDTHTKQALHKNVSFPPEAGSLIITPSGSIKQTWQWRLLLNGKGTATITTSGGHCVPALSGWHNHDARLPDECGQTILRFPAQNKKYNSFKKEIARTLNNIFQHTEKNKRITLPPYTLTKEHSSRKQLNSALPWLPTNYGEDCLPKRHYHRPIIPPSRQYFHVFYNPSECCGVQSKPQIEQPSRHDSMKSERIRLNSFSTFPDIQNLSNFDLARVGFYYTNTDTGNTTECKCFCCGYTYTNWKEHDNPYDIHQQISPNCAYMTGEKNDNLPIHDDDKTKPRRILNDTLNNSLAALSLPKQQLRITEDPSEASIIVNTDDNTIKNISSKSTPSRSNNITIGSNCSENSSINQNACGPRYPSYSDISIRRDSYKNKNWHSSLSHMPEALAKAGFFYTNYADYVRCFHCGGGLRNWDPNDEPFVEHARWLPECAYLITCKGSEFIDSIQTRQKEQEAKREEEKREEEQQQDDAWSRAVGQQPLNTAENSLESISHNSLSNASLFTSKLPNITEESLPYPNTANTPNANNIEYQAVDTNKGYRNESLQRSDDRSLCATASAEQTTNNEQLCNLIDQGTNFVIAHNTNNVITPTTIKEAAIRLKDKLFNRQDLGQYIKILQCSSCGLGLHILVMTNILKEEHLVIERLQERGFNIDHINAAIERFNNEMLPLTLTVDITEEKLTTIIHEIEIKEKSDQDYSSIRTSEQEATAAIPDTQERAELERERNELQELYKCKRCNLLEIAFTLSPCGHFCCCSGCIAFMKECPICHKSVQSVIKTNFN</sequence>
<evidence type="ECO:0000313" key="3">
    <source>
        <dbReference type="EMBL" id="MDP0589938.1"/>
    </source>
</evidence>
<feature type="compositionally biased region" description="Basic and acidic residues" evidence="1">
    <location>
        <begin position="600"/>
        <end position="616"/>
    </location>
</feature>
<dbReference type="AlphaFoldDB" id="A0AA90NXZ7"/>
<dbReference type="CDD" id="cd00022">
    <property type="entry name" value="BIR"/>
    <property type="match status" value="2"/>
</dbReference>
<proteinExistence type="predicted"/>
<dbReference type="PANTHER" id="PTHR10044">
    <property type="entry name" value="INHIBITOR OF APOPTOSIS"/>
    <property type="match status" value="1"/>
</dbReference>
<dbReference type="PROSITE" id="PS50089">
    <property type="entry name" value="ZF_RING_2"/>
    <property type="match status" value="1"/>
</dbReference>
<dbReference type="Pfam" id="PF13920">
    <property type="entry name" value="zf-C3HC4_3"/>
    <property type="match status" value="1"/>
</dbReference>
<gene>
    <name evidence="3" type="ORF">QS748_12455</name>
</gene>
<evidence type="ECO:0000259" key="2">
    <source>
        <dbReference type="PROSITE" id="PS50089"/>
    </source>
</evidence>
<feature type="domain" description="RING-type" evidence="2">
    <location>
        <begin position="883"/>
        <end position="918"/>
    </location>
</feature>
<organism evidence="3 4">
    <name type="scientific">Candidatus Endonucleibacter bathymodioli</name>
    <dbReference type="NCBI Taxonomy" id="539814"/>
    <lineage>
        <taxon>Bacteria</taxon>
        <taxon>Pseudomonadati</taxon>
        <taxon>Pseudomonadota</taxon>
        <taxon>Gammaproteobacteria</taxon>
        <taxon>Oceanospirillales</taxon>
        <taxon>Endozoicomonadaceae</taxon>
        <taxon>Candidatus Endonucleibacter</taxon>
    </lineage>
</organism>
<dbReference type="PROSITE" id="PS50143">
    <property type="entry name" value="BIR_REPEAT_2"/>
    <property type="match status" value="2"/>
</dbReference>
<dbReference type="InterPro" id="IPR001370">
    <property type="entry name" value="BIR_rpt"/>
</dbReference>
<evidence type="ECO:0000313" key="4">
    <source>
        <dbReference type="Proteomes" id="UP001178148"/>
    </source>
</evidence>
<dbReference type="InterPro" id="IPR001841">
    <property type="entry name" value="Znf_RING"/>
</dbReference>
<dbReference type="PANTHER" id="PTHR10044:SF139">
    <property type="entry name" value="DEATH-ASSOCIATED INHIBITOR OF APOPTOSIS 2"/>
    <property type="match status" value="1"/>
</dbReference>
<comment type="caution">
    <text evidence="3">The sequence shown here is derived from an EMBL/GenBank/DDBJ whole genome shotgun (WGS) entry which is preliminary data.</text>
</comment>
<dbReference type="SMART" id="SM00238">
    <property type="entry name" value="BIR"/>
    <property type="match status" value="2"/>
</dbReference>
<feature type="region of interest" description="Disordered" evidence="1">
    <location>
        <begin position="599"/>
        <end position="629"/>
    </location>
</feature>
<dbReference type="InterPro" id="IPR050784">
    <property type="entry name" value="IAP"/>
</dbReference>
<dbReference type="EMBL" id="JASXSV010000024">
    <property type="protein sequence ID" value="MDP0589938.1"/>
    <property type="molecule type" value="Genomic_DNA"/>
</dbReference>
<dbReference type="SUPFAM" id="SSF57924">
    <property type="entry name" value="Inhibitor of apoptosis (IAP) repeat"/>
    <property type="match status" value="2"/>
</dbReference>
<keyword evidence="4" id="KW-1185">Reference proteome</keyword>
<evidence type="ECO:0000256" key="1">
    <source>
        <dbReference type="SAM" id="MobiDB-lite"/>
    </source>
</evidence>
<dbReference type="GO" id="GO:0005737">
    <property type="term" value="C:cytoplasm"/>
    <property type="evidence" value="ECO:0007669"/>
    <property type="project" value="TreeGrafter"/>
</dbReference>